<dbReference type="Proteomes" id="UP001589747">
    <property type="component" value="Unassembled WGS sequence"/>
</dbReference>
<organism evidence="5 6">
    <name type="scientific">Paenibacillus aurantiacus</name>
    <dbReference type="NCBI Taxonomy" id="1936118"/>
    <lineage>
        <taxon>Bacteria</taxon>
        <taxon>Bacillati</taxon>
        <taxon>Bacillota</taxon>
        <taxon>Bacilli</taxon>
        <taxon>Bacillales</taxon>
        <taxon>Paenibacillaceae</taxon>
        <taxon>Paenibacillus</taxon>
    </lineage>
</organism>
<dbReference type="PANTHER" id="PTHR33744:SF1">
    <property type="entry name" value="DNA-BINDING TRANSCRIPTIONAL ACTIVATOR ADER"/>
    <property type="match status" value="1"/>
</dbReference>
<accession>A0ABV5KVE3</accession>
<evidence type="ECO:0000313" key="5">
    <source>
        <dbReference type="EMBL" id="MFB9328556.1"/>
    </source>
</evidence>
<dbReference type="InterPro" id="IPR041522">
    <property type="entry name" value="CdaR_GGDEF"/>
</dbReference>
<feature type="domain" description="Purine catabolism PurC-like" evidence="2">
    <location>
        <begin position="11"/>
        <end position="128"/>
    </location>
</feature>
<comment type="caution">
    <text evidence="5">The sequence shown here is derived from an EMBL/GenBank/DDBJ whole genome shotgun (WGS) entry which is preliminary data.</text>
</comment>
<evidence type="ECO:0000259" key="4">
    <source>
        <dbReference type="Pfam" id="PF17853"/>
    </source>
</evidence>
<evidence type="ECO:0000259" key="2">
    <source>
        <dbReference type="Pfam" id="PF07905"/>
    </source>
</evidence>
<proteinExistence type="inferred from homology"/>
<dbReference type="PANTHER" id="PTHR33744">
    <property type="entry name" value="CARBOHYDRATE DIACID REGULATOR"/>
    <property type="match status" value="1"/>
</dbReference>
<dbReference type="Pfam" id="PF13556">
    <property type="entry name" value="HTH_30"/>
    <property type="match status" value="1"/>
</dbReference>
<dbReference type="EMBL" id="JBHMDO010000034">
    <property type="protein sequence ID" value="MFB9328556.1"/>
    <property type="molecule type" value="Genomic_DNA"/>
</dbReference>
<dbReference type="InterPro" id="IPR051448">
    <property type="entry name" value="CdaR-like_regulators"/>
</dbReference>
<dbReference type="RefSeq" id="WP_377497986.1">
    <property type="nucleotide sequence ID" value="NZ_JBHMDO010000034.1"/>
</dbReference>
<reference evidence="5 6" key="1">
    <citation type="submission" date="2024-09" db="EMBL/GenBank/DDBJ databases">
        <authorList>
            <person name="Sun Q."/>
            <person name="Mori K."/>
        </authorList>
    </citation>
    <scope>NUCLEOTIDE SEQUENCE [LARGE SCALE GENOMIC DNA]</scope>
    <source>
        <strain evidence="5 6">TISTR 2452</strain>
    </source>
</reference>
<feature type="domain" description="PucR C-terminal helix-turn-helix" evidence="3">
    <location>
        <begin position="486"/>
        <end position="543"/>
    </location>
</feature>
<feature type="domain" description="CdaR GGDEF-like" evidence="4">
    <location>
        <begin position="337"/>
        <end position="433"/>
    </location>
</feature>
<dbReference type="Pfam" id="PF17853">
    <property type="entry name" value="GGDEF_2"/>
    <property type="match status" value="1"/>
</dbReference>
<dbReference type="Pfam" id="PF07905">
    <property type="entry name" value="PucR"/>
    <property type="match status" value="1"/>
</dbReference>
<protein>
    <submittedName>
        <fullName evidence="5">PucR family transcriptional regulator</fullName>
    </submittedName>
</protein>
<evidence type="ECO:0000259" key="3">
    <source>
        <dbReference type="Pfam" id="PF13556"/>
    </source>
</evidence>
<dbReference type="InterPro" id="IPR012914">
    <property type="entry name" value="PucR_dom"/>
</dbReference>
<dbReference type="InterPro" id="IPR025736">
    <property type="entry name" value="PucR_C-HTH_dom"/>
</dbReference>
<evidence type="ECO:0000313" key="6">
    <source>
        <dbReference type="Proteomes" id="UP001589747"/>
    </source>
</evidence>
<keyword evidence="6" id="KW-1185">Reference proteome</keyword>
<comment type="similarity">
    <text evidence="1">Belongs to the CdaR family.</text>
</comment>
<evidence type="ECO:0000256" key="1">
    <source>
        <dbReference type="ARBA" id="ARBA00006754"/>
    </source>
</evidence>
<dbReference type="InterPro" id="IPR042070">
    <property type="entry name" value="PucR_C-HTH_sf"/>
</dbReference>
<gene>
    <name evidence="5" type="ORF">ACFFSY_21695</name>
</gene>
<dbReference type="Gene3D" id="1.10.10.2840">
    <property type="entry name" value="PucR C-terminal helix-turn-helix domain"/>
    <property type="match status" value="1"/>
</dbReference>
<name>A0ABV5KVE3_9BACL</name>
<sequence>MEKNEAVRVQDLLRRPVFKAAKLAAGRNGVDRTVKWVHILEITNVAPYVSKDDLILSTGLWMKEAEGGLTYLEQLIRQEAAGLCIELGTSITAIPEAIIDYCERHDFPLIVFAEPVRFVTITQDIHGLLINQQHQLLKSLEQFSRRFQKLTLATTDISAVLRLLHEFTSKQVAYISFVETNRFYPKAAPELAYAITAAMKAYAEGESHNGEPAVLQLDSELNVMLHPIVCFDQTLAYIGVLQPRRHEPGDTTVVMLDYAAQSIGTMLMRTLFKEEKIQRDQNQLVLDIMERRVEDEEEARARMGLRVRGKESYWFAGGMIEFAYGETEVDREQKESDYQDFVVLLRALLKKQGLYGLLASQQNRIHVLIAKEKINEDSARGLERALQRLHDELNEFARTRPQRIVMHAGFGRFRAMLTELHAAIREARQSLEVSRDVPGMAGVLFYERIGIYQLLKAIPDPAVHRTFVDTHLGALIAHDRDNSFQLIDTLDAYFKCAGSKQDTANRLFIHRQTLYHRIGKLTEILGDDFFEPSRRICLEMALLMYRSGRP</sequence>